<dbReference type="KEGG" id="tbc:A0O31_00671"/>
<evidence type="ECO:0000256" key="1">
    <source>
        <dbReference type="SAM" id="Phobius"/>
    </source>
</evidence>
<evidence type="ECO:0008006" key="4">
    <source>
        <dbReference type="Google" id="ProtNLM"/>
    </source>
</evidence>
<keyword evidence="1" id="KW-0812">Transmembrane</keyword>
<proteinExistence type="predicted"/>
<dbReference type="AlphaFoldDB" id="A0A1J0LTS7"/>
<keyword evidence="1" id="KW-0472">Membrane</keyword>
<dbReference type="Pfam" id="PF16241">
    <property type="entry name" value="DUF4900"/>
    <property type="match status" value="1"/>
</dbReference>
<gene>
    <name evidence="2" type="ORF">A0O31_00671</name>
</gene>
<dbReference type="STRING" id="56956.A0O31_00671"/>
<protein>
    <recommendedName>
        <fullName evidence="4">DUF4900 domain-containing protein</fullName>
    </recommendedName>
</protein>
<feature type="transmembrane region" description="Helical" evidence="1">
    <location>
        <begin position="6"/>
        <end position="27"/>
    </location>
</feature>
<sequence>MQQRGIALVIALATVLVVSGIGTLLFLRTLGEIRHSGQDQAIVQTLMLARGAANTGGTFLSTTARDRLSAIVRGTASTTDCWAYGGSSNCQTGSQPDPVAVAQALAGVASQLQAQVDSYLCPGGTLRNLSPSGLNATVTLRVHFTATACGQNLPPNTRLPNGRFVEGAPRTATSGASQTYALPFVMVAEAGFGPYRRNIVLQGEYRFVVGRASFSRWALFTHIHTLPNGTDVWFTDRTLFDGPVHTNSHFRFYRQPWFGGEVTSAGCTRLGNTSCSGQTRPGAYFYGVNGGNLVLASNMQPSANAPSYRNTYGTHAPQFAAGVDWNASFIPLPQNNQDQRSAAQSAGLYFQRTVTRLELRRVCVNETTGLEVPCSLSLPVGVTKYQYITVTYCQNNNCSQTKTEKYRYGEDRKLYQEVTQGTTTSWQAVQRNGSDVYFNGVIFSDREIRGLQGPPRTNANDPNTAGPALAEFAQITVAATDTIQITGDLKYETPPCSGVPTRNPDGTVTPATCDNLNVRNVLGVYSQDGDVVIDENAPRDLHIHGSLMSAGGVVTVENYNNIPEKGSVYLIGGIIEKYYGAFGTFNGQTGQNSTGYGRSFTYDRRFLQGVAPPFFPTTGQDQVTGVAVFSYGQREQVY</sequence>
<organism evidence="2 3">
    <name type="scientific">Thermus brockianus</name>
    <dbReference type="NCBI Taxonomy" id="56956"/>
    <lineage>
        <taxon>Bacteria</taxon>
        <taxon>Thermotogati</taxon>
        <taxon>Deinococcota</taxon>
        <taxon>Deinococci</taxon>
        <taxon>Thermales</taxon>
        <taxon>Thermaceae</taxon>
        <taxon>Thermus</taxon>
    </lineage>
</organism>
<dbReference type="Proteomes" id="UP000182993">
    <property type="component" value="Chromosome"/>
</dbReference>
<dbReference type="OrthoDB" id="29038at2"/>
<keyword evidence="1" id="KW-1133">Transmembrane helix</keyword>
<evidence type="ECO:0000313" key="3">
    <source>
        <dbReference type="Proteomes" id="UP000182993"/>
    </source>
</evidence>
<name>A0A1J0LTS7_THEBO</name>
<accession>A0A1J0LTS7</accession>
<evidence type="ECO:0000313" key="2">
    <source>
        <dbReference type="EMBL" id="APD08861.1"/>
    </source>
</evidence>
<reference evidence="3" key="1">
    <citation type="submission" date="2016-06" db="EMBL/GenBank/DDBJ databases">
        <title>Whole genome sequencing of Thermus brockianus strain GE-1.</title>
        <authorList>
            <person name="Schaefers C."/>
            <person name="Blank S."/>
            <person name="Wiebusch S."/>
            <person name="Elleuche S."/>
            <person name="Antranikian G."/>
        </authorList>
    </citation>
    <scope>NUCLEOTIDE SEQUENCE [LARGE SCALE GENOMIC DNA]</scope>
    <source>
        <strain evidence="3">GE-1</strain>
    </source>
</reference>
<dbReference type="EMBL" id="CP016312">
    <property type="protein sequence ID" value="APD08861.1"/>
    <property type="molecule type" value="Genomic_DNA"/>
</dbReference>
<dbReference type="InterPro" id="IPR032601">
    <property type="entry name" value="DUF4900"/>
</dbReference>